<dbReference type="InterPro" id="IPR050856">
    <property type="entry name" value="Biotin_carboxylase_complex"/>
</dbReference>
<reference evidence="12" key="1">
    <citation type="journal article" date="2019" name="Int. J. Syst. Evol. Microbiol.">
        <title>The Global Catalogue of Microorganisms (GCM) 10K type strain sequencing project: providing services to taxonomists for standard genome sequencing and annotation.</title>
        <authorList>
            <consortium name="The Broad Institute Genomics Platform"/>
            <consortium name="The Broad Institute Genome Sequencing Center for Infectious Disease"/>
            <person name="Wu L."/>
            <person name="Ma J."/>
        </authorList>
    </citation>
    <scope>NUCLEOTIDE SEQUENCE [LARGE SCALE GENOMIC DNA]</scope>
    <source>
        <strain evidence="12">JCM 32226</strain>
    </source>
</reference>
<dbReference type="PROSITE" id="PS00866">
    <property type="entry name" value="CPSASE_1"/>
    <property type="match status" value="1"/>
</dbReference>
<dbReference type="PANTHER" id="PTHR18866:SF128">
    <property type="entry name" value="UREA AMIDOLYASE"/>
    <property type="match status" value="1"/>
</dbReference>
<evidence type="ECO:0000259" key="8">
    <source>
        <dbReference type="PROSITE" id="PS50968"/>
    </source>
</evidence>
<sequence>MLTTSPAAPLFAKVLIANRGEIALRLLRTVQELGITAVVVYSHADRLSPAVRLADEAYCLSDGEQSAVADTYLNGDKILTIAQACGAEAILPGYGLLAENADFARRCAQLGITFVGPTEQQLRQFGLKHEARALAQAAGVALLPGTDLLMSQEEAMSAAAALGYPLMLKSTAGGGGIGLCRCDSPEALAAAFARVQHQGQAYFQHAGVFLERCVEGARHLEVQIVGDGLGQVVALGERDCSLQRRHQKVVEETPAPGLSAATRERLCQAAIRLGQWVQYRSVGTVEFIYEPATEAFYFLEVNTRLQVEHTITEAVTGLDLVALMLQIAAGHTPDLAALPQASGVAMEVRLYAEDPLHDFAPMAGTLSQVDFPKHPWLRVDGWVEAGSQISSHYDPLLAKLIVHGADRTTVLQRLKQVLAESQLAGPITNLPYLRELLDWAPWVAGQYHTASLAQFAYRPAIIEVVQPGTYSSVQDYPGRVGYWAIGVPPSGPMDDRSFRLANALVGNAPDAAGLECTLQGPVLRFHQDSVIAICGGLCQPTLDGQPIALHGPVSVTAGQTLDLGTVTAGCRSYLAVRGGLATPEYLGSRATFALGQLGGVQGRCLQAGDQLPVGQAVAGPIPTTPLAAQLQPGFGCLPQAGACWQIGVLHGPHGAPDFFTPEYLATFFASDWQVHYQSNRLGVRLSGPKPQWSRQDGGEAGLHPSNIHDCQYAIGSINFTGDSPVILGPDGPSLGGFVCPVTVARAEQWKLGQLRPGDRIRFVAMSFEQALMAEQAWDQALSTLSAPVLPQTVLTPTLTTVAGESACVLARLPADDGRPQVSYRQAGDKCLLVEYGDETFSLALRLRVHALMQALAERPIAGVEELSPGVRCLQIRFDSRRLSQSSLLKVLMAEETTLPDVQTLKVPSRTLWLPLAFEDSSTLAAVDRYRQSVRETAPWLPNNVDFIQRINGLSHRDQVAQTLYAARYLVLGLGDVYLGAPCAVPLDPRHRLLTSKYNPARTHTAEGAVGIGGVYLCIYGMDSPGGYQLVGRTLPIWQRHAGSEPCVLRFFDQIRFYPVSETELTALREAQQQGRLALRIEDGEFCLAEHEAWLAGEAQRICAFQARQQAAFAREIALWQQSHWQPQWHDTAPPVEPQAAGQGESQHPVAAQVSGSIWKLLVSPGQRVSAGEPLVILEAMKMEFAIAAPVDGVVGALLCQPGRQVQAGEPLLHLAPLAEPVE</sequence>
<accession>A0ABP8PU96</accession>
<dbReference type="PROSITE" id="PS00188">
    <property type="entry name" value="BIOTIN"/>
    <property type="match status" value="1"/>
</dbReference>
<evidence type="ECO:0000313" key="11">
    <source>
        <dbReference type="EMBL" id="GAA4492789.1"/>
    </source>
</evidence>
<dbReference type="Pfam" id="PF02682">
    <property type="entry name" value="CT_C_D"/>
    <property type="match status" value="1"/>
</dbReference>
<feature type="domain" description="Biotin carboxylation" evidence="10">
    <location>
        <begin position="10"/>
        <end position="457"/>
    </location>
</feature>
<comment type="cofactor">
    <cofactor evidence="1">
        <name>biotin</name>
        <dbReference type="ChEBI" id="CHEBI:57586"/>
    </cofactor>
</comment>
<keyword evidence="3 7" id="KW-0547">Nucleotide-binding</keyword>
<dbReference type="Pfam" id="PF02626">
    <property type="entry name" value="CT_A_B"/>
    <property type="match status" value="1"/>
</dbReference>
<dbReference type="InterPro" id="IPR011761">
    <property type="entry name" value="ATP-grasp"/>
</dbReference>
<dbReference type="SMART" id="SM00796">
    <property type="entry name" value="AHS1"/>
    <property type="match status" value="1"/>
</dbReference>
<protein>
    <submittedName>
        <fullName evidence="11">Urea carboxylase</fullName>
    </submittedName>
</protein>
<dbReference type="PROSITE" id="PS50979">
    <property type="entry name" value="BC"/>
    <property type="match status" value="1"/>
</dbReference>
<dbReference type="InterPro" id="IPR003833">
    <property type="entry name" value="CT_C_D"/>
</dbReference>
<dbReference type="Pfam" id="PF00364">
    <property type="entry name" value="Biotin_lipoyl"/>
    <property type="match status" value="1"/>
</dbReference>
<dbReference type="InterPro" id="IPR003778">
    <property type="entry name" value="CT_A_B"/>
</dbReference>
<name>A0ABP8PU96_9GAMM</name>
<dbReference type="RefSeq" id="WP_345009135.1">
    <property type="nucleotide sequence ID" value="NZ_BAABFC010000001.1"/>
</dbReference>
<dbReference type="InterPro" id="IPR000089">
    <property type="entry name" value="Biotin_lipoyl"/>
</dbReference>
<dbReference type="InterPro" id="IPR005482">
    <property type="entry name" value="Biotin_COase_C"/>
</dbReference>
<dbReference type="InterPro" id="IPR014084">
    <property type="entry name" value="Urea_COase"/>
</dbReference>
<dbReference type="InterPro" id="IPR011764">
    <property type="entry name" value="Biotin_carboxylation_dom"/>
</dbReference>
<dbReference type="Pfam" id="PF00289">
    <property type="entry name" value="Biotin_carb_N"/>
    <property type="match status" value="1"/>
</dbReference>
<dbReference type="InterPro" id="IPR001882">
    <property type="entry name" value="Biotin_BS"/>
</dbReference>
<evidence type="ECO:0000256" key="3">
    <source>
        <dbReference type="ARBA" id="ARBA00022741"/>
    </source>
</evidence>
<dbReference type="PANTHER" id="PTHR18866">
    <property type="entry name" value="CARBOXYLASE:PYRUVATE/ACETYL-COA/PROPIONYL-COA CARBOXYLASE"/>
    <property type="match status" value="1"/>
</dbReference>
<dbReference type="Pfam" id="PF02786">
    <property type="entry name" value="CPSase_L_D2"/>
    <property type="match status" value="1"/>
</dbReference>
<dbReference type="SMART" id="SM00797">
    <property type="entry name" value="AHS2"/>
    <property type="match status" value="1"/>
</dbReference>
<evidence type="ECO:0000256" key="7">
    <source>
        <dbReference type="PROSITE-ProRule" id="PRU00409"/>
    </source>
</evidence>
<evidence type="ECO:0000256" key="4">
    <source>
        <dbReference type="ARBA" id="ARBA00022801"/>
    </source>
</evidence>
<dbReference type="Gene3D" id="2.40.100.10">
    <property type="entry name" value="Cyclophilin-like"/>
    <property type="match status" value="2"/>
</dbReference>
<evidence type="ECO:0000259" key="10">
    <source>
        <dbReference type="PROSITE" id="PS50979"/>
    </source>
</evidence>
<dbReference type="SUPFAM" id="SSF51230">
    <property type="entry name" value="Single hybrid motif"/>
    <property type="match status" value="1"/>
</dbReference>
<evidence type="ECO:0000256" key="1">
    <source>
        <dbReference type="ARBA" id="ARBA00001953"/>
    </source>
</evidence>
<evidence type="ECO:0000256" key="2">
    <source>
        <dbReference type="ARBA" id="ARBA00022598"/>
    </source>
</evidence>
<dbReference type="Gene3D" id="3.30.1360.40">
    <property type="match status" value="1"/>
</dbReference>
<dbReference type="NCBIfam" id="TIGR00724">
    <property type="entry name" value="urea_amlyse_rel"/>
    <property type="match status" value="1"/>
</dbReference>
<feature type="domain" description="Lipoyl-binding" evidence="8">
    <location>
        <begin position="1139"/>
        <end position="1215"/>
    </location>
</feature>
<keyword evidence="4" id="KW-0378">Hydrolase</keyword>
<dbReference type="EMBL" id="BAABFC010000001">
    <property type="protein sequence ID" value="GAA4492789.1"/>
    <property type="molecule type" value="Genomic_DNA"/>
</dbReference>
<dbReference type="SUPFAM" id="SSF51246">
    <property type="entry name" value="Rudiment single hybrid motif"/>
    <property type="match status" value="1"/>
</dbReference>
<dbReference type="NCBIfam" id="TIGR02712">
    <property type="entry name" value="urea_carbox"/>
    <property type="match status" value="1"/>
</dbReference>
<dbReference type="PROSITE" id="PS00867">
    <property type="entry name" value="CPSASE_2"/>
    <property type="match status" value="1"/>
</dbReference>
<dbReference type="PROSITE" id="PS50968">
    <property type="entry name" value="BIOTINYL_LIPOYL"/>
    <property type="match status" value="1"/>
</dbReference>
<dbReference type="SUPFAM" id="SSF160467">
    <property type="entry name" value="PH0987 N-terminal domain-like"/>
    <property type="match status" value="1"/>
</dbReference>
<proteinExistence type="predicted"/>
<gene>
    <name evidence="11" type="primary">uca</name>
    <name evidence="11" type="ORF">GCM10023095_01870</name>
</gene>
<dbReference type="Proteomes" id="UP001501321">
    <property type="component" value="Unassembled WGS sequence"/>
</dbReference>
<dbReference type="CDD" id="cd06850">
    <property type="entry name" value="biotinyl_domain"/>
    <property type="match status" value="1"/>
</dbReference>
<organism evidence="11 12">
    <name type="scientific">Pseudaeromonas paramecii</name>
    <dbReference type="NCBI Taxonomy" id="2138166"/>
    <lineage>
        <taxon>Bacteria</taxon>
        <taxon>Pseudomonadati</taxon>
        <taxon>Pseudomonadota</taxon>
        <taxon>Gammaproteobacteria</taxon>
        <taxon>Aeromonadales</taxon>
        <taxon>Aeromonadaceae</taxon>
        <taxon>Pseudaeromonas</taxon>
    </lineage>
</organism>
<keyword evidence="5 7" id="KW-0067">ATP-binding</keyword>
<feature type="domain" description="ATP-grasp" evidence="9">
    <location>
        <begin position="132"/>
        <end position="329"/>
    </location>
</feature>
<comment type="caution">
    <text evidence="11">The sequence shown here is derived from an EMBL/GenBank/DDBJ whole genome shotgun (WGS) entry which is preliminary data.</text>
</comment>
<dbReference type="Gene3D" id="2.40.50.100">
    <property type="match status" value="1"/>
</dbReference>
<dbReference type="InterPro" id="IPR011054">
    <property type="entry name" value="Rudment_hybrid_motif"/>
</dbReference>
<dbReference type="PROSITE" id="PS50975">
    <property type="entry name" value="ATP_GRASP"/>
    <property type="match status" value="1"/>
</dbReference>
<evidence type="ECO:0000313" key="12">
    <source>
        <dbReference type="Proteomes" id="UP001501321"/>
    </source>
</evidence>
<dbReference type="InterPro" id="IPR016185">
    <property type="entry name" value="PreATP-grasp_dom_sf"/>
</dbReference>
<keyword evidence="2" id="KW-0436">Ligase</keyword>
<dbReference type="InterPro" id="IPR029000">
    <property type="entry name" value="Cyclophilin-like_dom_sf"/>
</dbReference>
<evidence type="ECO:0000256" key="5">
    <source>
        <dbReference type="ARBA" id="ARBA00022840"/>
    </source>
</evidence>
<dbReference type="SUPFAM" id="SSF52440">
    <property type="entry name" value="PreATP-grasp domain"/>
    <property type="match status" value="1"/>
</dbReference>
<dbReference type="InterPro" id="IPR005481">
    <property type="entry name" value="BC-like_N"/>
</dbReference>
<keyword evidence="6" id="KW-0092">Biotin</keyword>
<dbReference type="Gene3D" id="3.30.470.20">
    <property type="entry name" value="ATP-grasp fold, B domain"/>
    <property type="match status" value="1"/>
</dbReference>
<dbReference type="InterPro" id="IPR011053">
    <property type="entry name" value="Single_hybrid_motif"/>
</dbReference>
<keyword evidence="12" id="KW-1185">Reference proteome</keyword>
<dbReference type="SMART" id="SM00878">
    <property type="entry name" value="Biotin_carb_C"/>
    <property type="match status" value="1"/>
</dbReference>
<dbReference type="SUPFAM" id="SSF50891">
    <property type="entry name" value="Cyclophilin-like"/>
    <property type="match status" value="2"/>
</dbReference>
<dbReference type="InterPro" id="IPR005479">
    <property type="entry name" value="CPAse_ATP-bd"/>
</dbReference>
<evidence type="ECO:0000256" key="6">
    <source>
        <dbReference type="ARBA" id="ARBA00023267"/>
    </source>
</evidence>
<dbReference type="Pfam" id="PF02785">
    <property type="entry name" value="Biotin_carb_C"/>
    <property type="match status" value="1"/>
</dbReference>
<dbReference type="SUPFAM" id="SSF56059">
    <property type="entry name" value="Glutathione synthetase ATP-binding domain-like"/>
    <property type="match status" value="1"/>
</dbReference>
<evidence type="ECO:0000259" key="9">
    <source>
        <dbReference type="PROSITE" id="PS50975"/>
    </source>
</evidence>